<evidence type="ECO:0000313" key="2">
    <source>
        <dbReference type="Proteomes" id="UP000198615"/>
    </source>
</evidence>
<dbReference type="EMBL" id="FNBW01000010">
    <property type="protein sequence ID" value="SDG07857.1"/>
    <property type="molecule type" value="Genomic_DNA"/>
</dbReference>
<name>A0A8G2BJK8_9PROT</name>
<dbReference type="SUPFAM" id="SSF55729">
    <property type="entry name" value="Acyl-CoA N-acyltransferases (Nat)"/>
    <property type="match status" value="1"/>
</dbReference>
<organism evidence="1 2">
    <name type="scientific">Thalassobaculum litoreum DSM 18839</name>
    <dbReference type="NCBI Taxonomy" id="1123362"/>
    <lineage>
        <taxon>Bacteria</taxon>
        <taxon>Pseudomonadati</taxon>
        <taxon>Pseudomonadota</taxon>
        <taxon>Alphaproteobacteria</taxon>
        <taxon>Rhodospirillales</taxon>
        <taxon>Thalassobaculaceae</taxon>
        <taxon>Thalassobaculum</taxon>
    </lineage>
</organism>
<comment type="caution">
    <text evidence="1">The sequence shown here is derived from an EMBL/GenBank/DDBJ whole genome shotgun (WGS) entry which is preliminary data.</text>
</comment>
<sequence>MAEGDLRLETMTGRAAIAPAIDALAHLRIRVFRDWPYLYDGSVAYEAQYLSAFANSDGAILVAAYAGDAMVGASTGLPLAHEHADFSAPLARAGYDPDEIFYCAESVLLPECRGRGAYRSFFERREAHARALGFRMAAFCGVLRPDDHPARPETHTPLDPIWRRFGYRKLDGAVARYSWTDVGDSEETAKSMQYWIKEL</sequence>
<proteinExistence type="predicted"/>
<dbReference type="Proteomes" id="UP000198615">
    <property type="component" value="Unassembled WGS sequence"/>
</dbReference>
<keyword evidence="2" id="KW-1185">Reference proteome</keyword>
<dbReference type="InterPro" id="IPR016181">
    <property type="entry name" value="Acyl_CoA_acyltransferase"/>
</dbReference>
<accession>A0A8G2BJK8</accession>
<protein>
    <recommendedName>
        <fullName evidence="3">N-acetyltransferase domain-containing protein</fullName>
    </recommendedName>
</protein>
<evidence type="ECO:0000313" key="1">
    <source>
        <dbReference type="EMBL" id="SDG07857.1"/>
    </source>
</evidence>
<gene>
    <name evidence="1" type="ORF">SAMN05660686_03264</name>
</gene>
<reference evidence="1 2" key="1">
    <citation type="submission" date="2016-10" db="EMBL/GenBank/DDBJ databases">
        <authorList>
            <person name="Varghese N."/>
            <person name="Submissions S."/>
        </authorList>
    </citation>
    <scope>NUCLEOTIDE SEQUENCE [LARGE SCALE GENOMIC DNA]</scope>
    <source>
        <strain evidence="1 2">DSM 18839</strain>
    </source>
</reference>
<dbReference type="Gene3D" id="3.40.630.30">
    <property type="match status" value="1"/>
</dbReference>
<evidence type="ECO:0008006" key="3">
    <source>
        <dbReference type="Google" id="ProtNLM"/>
    </source>
</evidence>
<dbReference type="OrthoDB" id="187903at2"/>
<dbReference type="AlphaFoldDB" id="A0A8G2BJK8"/>
<dbReference type="RefSeq" id="WP_093151869.1">
    <property type="nucleotide sequence ID" value="NZ_FNBW01000010.1"/>
</dbReference>